<dbReference type="PANTHER" id="PTHR30006:SF15">
    <property type="entry name" value="IRON-UTILIZATION PERIPLASMIC PROTEIN"/>
    <property type="match status" value="1"/>
</dbReference>
<dbReference type="EMBL" id="JAZHOF010000002">
    <property type="protein sequence ID" value="MEJ8571087.1"/>
    <property type="molecule type" value="Genomic_DNA"/>
</dbReference>
<dbReference type="Gene3D" id="3.40.190.10">
    <property type="entry name" value="Periplasmic binding protein-like II"/>
    <property type="match status" value="2"/>
</dbReference>
<keyword evidence="6" id="KW-1185">Reference proteome</keyword>
<evidence type="ECO:0000256" key="2">
    <source>
        <dbReference type="ARBA" id="ARBA00022729"/>
    </source>
</evidence>
<gene>
    <name evidence="5" type="ORF">V3328_06365</name>
</gene>
<dbReference type="GO" id="GO:0046872">
    <property type="term" value="F:metal ion binding"/>
    <property type="evidence" value="ECO:0007669"/>
    <property type="project" value="UniProtKB-KW"/>
</dbReference>
<dbReference type="Pfam" id="PF01547">
    <property type="entry name" value="SBP_bac_1"/>
    <property type="match status" value="1"/>
</dbReference>
<evidence type="ECO:0000313" key="5">
    <source>
        <dbReference type="EMBL" id="MEJ8571087.1"/>
    </source>
</evidence>
<name>A0AAW9RLF5_9HYPH</name>
<dbReference type="PIRSF" id="PIRSF002825">
    <property type="entry name" value="CfbpA"/>
    <property type="match status" value="1"/>
</dbReference>
<evidence type="ECO:0000313" key="6">
    <source>
        <dbReference type="Proteomes" id="UP001378188"/>
    </source>
</evidence>
<keyword evidence="3" id="KW-0574">Periplasm</keyword>
<dbReference type="InterPro" id="IPR026045">
    <property type="entry name" value="Ferric-bd"/>
</dbReference>
<evidence type="ECO:0000256" key="3">
    <source>
        <dbReference type="ARBA" id="ARBA00022764"/>
    </source>
</evidence>
<keyword evidence="4" id="KW-0479">Metal-binding</keyword>
<comment type="caution">
    <text evidence="5">The sequence shown here is derived from an EMBL/GenBank/DDBJ whole genome shotgun (WGS) entry which is preliminary data.</text>
</comment>
<sequence length="330" mass="36131">MWASASPAAADEVNVYTTREPGLIQPLFDVFTEETGIKVNVLFGKDELVERIQAEGANSPADLLVTVDVGTLKRAKDLGITQPVESETIEANIPEQYRDADGNWIGLSQRARIVYASKDRVEQDTITYAELADPKWRGKICTRTGQHPYNIGLFASQIVHQGSEKAKEWLAGVRDNLATKPTGNDRAQAKAIYAGECDLALGNTYYMGLMQTNEQEPEQQEWAKSLKVLFPDSDGAGTHVNISGAVLAKNAPNKEEAIQLLEFLTSDEAQHLYAEANFEYPLKPGVEPSEIVSSWGELKADTLPLSDVAEKRAEASEMVDEVNFDAGPSS</sequence>
<evidence type="ECO:0000256" key="4">
    <source>
        <dbReference type="PIRSR" id="PIRSR002825-1"/>
    </source>
</evidence>
<feature type="binding site" evidence="4">
    <location>
        <position position="205"/>
    </location>
    <ligand>
        <name>Fe cation</name>
        <dbReference type="ChEBI" id="CHEBI:24875"/>
    </ligand>
</feature>
<keyword evidence="2" id="KW-0732">Signal</keyword>
<evidence type="ECO:0000256" key="1">
    <source>
        <dbReference type="ARBA" id="ARBA00008520"/>
    </source>
</evidence>
<dbReference type="CDD" id="cd13542">
    <property type="entry name" value="PBP2_FutA1_ilke"/>
    <property type="match status" value="1"/>
</dbReference>
<dbReference type="PANTHER" id="PTHR30006">
    <property type="entry name" value="THIAMINE-BINDING PERIPLASMIC PROTEIN-RELATED"/>
    <property type="match status" value="1"/>
</dbReference>
<dbReference type="Proteomes" id="UP001378188">
    <property type="component" value="Unassembled WGS sequence"/>
</dbReference>
<feature type="binding site" evidence="4">
    <location>
        <position position="206"/>
    </location>
    <ligand>
        <name>Fe cation</name>
        <dbReference type="ChEBI" id="CHEBI:24875"/>
    </ligand>
</feature>
<organism evidence="5 6">
    <name type="scientific">Microbaculum marinum</name>
    <dbReference type="NCBI Taxonomy" id="1764581"/>
    <lineage>
        <taxon>Bacteria</taxon>
        <taxon>Pseudomonadati</taxon>
        <taxon>Pseudomonadota</taxon>
        <taxon>Alphaproteobacteria</taxon>
        <taxon>Hyphomicrobiales</taxon>
        <taxon>Tepidamorphaceae</taxon>
        <taxon>Microbaculum</taxon>
    </lineage>
</organism>
<dbReference type="InterPro" id="IPR006059">
    <property type="entry name" value="SBP"/>
</dbReference>
<dbReference type="SUPFAM" id="SSF53850">
    <property type="entry name" value="Periplasmic binding protein-like II"/>
    <property type="match status" value="1"/>
</dbReference>
<comment type="similarity">
    <text evidence="1">Belongs to the bacterial solute-binding protein 1 family.</text>
</comment>
<reference evidence="5 6" key="1">
    <citation type="submission" date="2024-02" db="EMBL/GenBank/DDBJ databases">
        <title>Genome analysis and characterization of Microbaculum marinisediminis sp. nov., isolated from marine sediment.</title>
        <authorList>
            <person name="Du Z.-J."/>
            <person name="Ye Y.-Q."/>
            <person name="Zhang Z.-R."/>
            <person name="Yuan S.-M."/>
            <person name="Zhang X.-Y."/>
        </authorList>
    </citation>
    <scope>NUCLEOTIDE SEQUENCE [LARGE SCALE GENOMIC DNA]</scope>
    <source>
        <strain evidence="5 6">SDUM1044001</strain>
    </source>
</reference>
<proteinExistence type="inferred from homology"/>
<keyword evidence="4" id="KW-0408">Iron</keyword>
<dbReference type="AlphaFoldDB" id="A0AAW9RLF5"/>
<accession>A0AAW9RLF5</accession>
<protein>
    <submittedName>
        <fullName evidence="5">Fe(3+) ABC transporter substrate-binding protein</fullName>
    </submittedName>
</protein>
<dbReference type="GO" id="GO:0030288">
    <property type="term" value="C:outer membrane-bounded periplasmic space"/>
    <property type="evidence" value="ECO:0007669"/>
    <property type="project" value="TreeGrafter"/>
</dbReference>